<protein>
    <submittedName>
        <fullName evidence="1">IS110 family transposase</fullName>
    </submittedName>
</protein>
<name>A0A2A6E5W1_TANFO</name>
<sequence length="45" mass="5324">MEEKKFKKIIMNRTRTVAGLDVHKDSIYLCIMGYDQAIIWENTYG</sequence>
<feature type="non-terminal residue" evidence="1">
    <location>
        <position position="45"/>
    </location>
</feature>
<proteinExistence type="predicted"/>
<evidence type="ECO:0000313" key="1">
    <source>
        <dbReference type="EMBL" id="PDP42755.1"/>
    </source>
</evidence>
<dbReference type="EMBL" id="NSLJ01000039">
    <property type="protein sequence ID" value="PDP42755.1"/>
    <property type="molecule type" value="Genomic_DNA"/>
</dbReference>
<evidence type="ECO:0000313" key="2">
    <source>
        <dbReference type="Proteomes" id="UP000219259"/>
    </source>
</evidence>
<accession>A0A2A6E5W1</accession>
<organism evidence="1 2">
    <name type="scientific">Tannerella forsythia</name>
    <name type="common">Bacteroides forsythus</name>
    <dbReference type="NCBI Taxonomy" id="28112"/>
    <lineage>
        <taxon>Bacteria</taxon>
        <taxon>Pseudomonadati</taxon>
        <taxon>Bacteroidota</taxon>
        <taxon>Bacteroidia</taxon>
        <taxon>Bacteroidales</taxon>
        <taxon>Tannerellaceae</taxon>
        <taxon>Tannerella</taxon>
    </lineage>
</organism>
<dbReference type="AlphaFoldDB" id="A0A2A6E5W1"/>
<reference evidence="1 2" key="1">
    <citation type="submission" date="2017-09" db="EMBL/GenBank/DDBJ databases">
        <title>Phase variable restriction modification systems are present in the genome sequences of periodontal pathogens Prevotella intermedia, Tannerella forsythia and Porphyromonas gingivalis.</title>
        <authorList>
            <person name="Haigh R.D."/>
            <person name="Crawford L."/>
            <person name="Ralph J."/>
            <person name="Wanford J."/>
            <person name="Vartoukian S.R."/>
            <person name="Hijazib K."/>
            <person name="Wade W."/>
            <person name="Oggioni M.R."/>
        </authorList>
    </citation>
    <scope>NUCLEOTIDE SEQUENCE [LARGE SCALE GENOMIC DNA]</scope>
    <source>
        <strain evidence="1 2">WW11663</strain>
    </source>
</reference>
<gene>
    <name evidence="1" type="ORF">CLI86_11915</name>
</gene>
<comment type="caution">
    <text evidence="1">The sequence shown here is derived from an EMBL/GenBank/DDBJ whole genome shotgun (WGS) entry which is preliminary data.</text>
</comment>
<dbReference type="Proteomes" id="UP000219259">
    <property type="component" value="Unassembled WGS sequence"/>
</dbReference>